<feature type="transmembrane region" description="Helical" evidence="13">
    <location>
        <begin position="652"/>
        <end position="670"/>
    </location>
</feature>
<comment type="pathway">
    <text evidence="12">Porphyrin-containing compound metabolism; protoheme biosynthesis; protoheme from protoporphyrin-IX: step 1/1.</text>
</comment>
<protein>
    <recommendedName>
        <fullName evidence="12">Ferrochelatase</fullName>
        <ecNumber evidence="12">4.98.1.1</ecNumber>
    </recommendedName>
    <alternativeName>
        <fullName evidence="12">Heme synthase</fullName>
    </alternativeName>
    <alternativeName>
        <fullName evidence="12">Protoheme ferro-lyase</fullName>
    </alternativeName>
</protein>
<feature type="transmembrane region" description="Helical" evidence="13">
    <location>
        <begin position="563"/>
        <end position="585"/>
    </location>
</feature>
<gene>
    <name evidence="12 15" type="primary">hemH</name>
    <name evidence="15" type="ORF">SOO65_13525</name>
</gene>
<evidence type="ECO:0000313" key="16">
    <source>
        <dbReference type="Proteomes" id="UP001324634"/>
    </source>
</evidence>
<dbReference type="GO" id="GO:0046872">
    <property type="term" value="F:metal ion binding"/>
    <property type="evidence" value="ECO:0007669"/>
    <property type="project" value="UniProtKB-KW"/>
</dbReference>
<keyword evidence="10 12" id="KW-0627">Porphyrin biosynthesis</keyword>
<dbReference type="GO" id="GO:0016020">
    <property type="term" value="C:membrane"/>
    <property type="evidence" value="ECO:0007669"/>
    <property type="project" value="UniProtKB-SubCell"/>
</dbReference>
<dbReference type="Gene3D" id="3.40.50.1400">
    <property type="match status" value="2"/>
</dbReference>
<evidence type="ECO:0000313" key="15">
    <source>
        <dbReference type="EMBL" id="WPU63710.1"/>
    </source>
</evidence>
<feature type="transmembrane region" description="Helical" evidence="13">
    <location>
        <begin position="682"/>
        <end position="700"/>
    </location>
</feature>
<evidence type="ECO:0000256" key="13">
    <source>
        <dbReference type="SAM" id="Phobius"/>
    </source>
</evidence>
<keyword evidence="12" id="KW-0963">Cytoplasm</keyword>
<evidence type="ECO:0000256" key="11">
    <source>
        <dbReference type="ARBA" id="ARBA00024536"/>
    </source>
</evidence>
<evidence type="ECO:0000256" key="5">
    <source>
        <dbReference type="ARBA" id="ARBA00022989"/>
    </source>
</evidence>
<dbReference type="InterPro" id="IPR033644">
    <property type="entry name" value="Ferrochelatase_C"/>
</dbReference>
<dbReference type="InterPro" id="IPR036259">
    <property type="entry name" value="MFS_trans_sf"/>
</dbReference>
<comment type="similarity">
    <text evidence="2 12">Belongs to the ferrochelatase family.</text>
</comment>
<evidence type="ECO:0000256" key="6">
    <source>
        <dbReference type="ARBA" id="ARBA00023004"/>
    </source>
</evidence>
<dbReference type="Gene3D" id="1.20.1250.20">
    <property type="entry name" value="MFS general substrate transporter like domains"/>
    <property type="match status" value="1"/>
</dbReference>
<feature type="transmembrane region" description="Helical" evidence="13">
    <location>
        <begin position="706"/>
        <end position="731"/>
    </location>
</feature>
<dbReference type="SUPFAM" id="SSF53800">
    <property type="entry name" value="Chelatase"/>
    <property type="match status" value="1"/>
</dbReference>
<accession>A0AAX4HKM6</accession>
<evidence type="ECO:0000259" key="14">
    <source>
        <dbReference type="PROSITE" id="PS50850"/>
    </source>
</evidence>
<feature type="transmembrane region" description="Helical" evidence="13">
    <location>
        <begin position="743"/>
        <end position="763"/>
    </location>
</feature>
<dbReference type="AlphaFoldDB" id="A0AAX4HKM6"/>
<feature type="transmembrane region" description="Helical" evidence="13">
    <location>
        <begin position="487"/>
        <end position="509"/>
    </location>
</feature>
<keyword evidence="16" id="KW-1185">Reference proteome</keyword>
<feature type="binding site" evidence="12">
    <location>
        <position position="279"/>
    </location>
    <ligand>
        <name>Fe(2+)</name>
        <dbReference type="ChEBI" id="CHEBI:29033"/>
    </ligand>
</feature>
<dbReference type="GO" id="GO:0004325">
    <property type="term" value="F:ferrochelatase activity"/>
    <property type="evidence" value="ECO:0007669"/>
    <property type="project" value="UniProtKB-UniRule"/>
</dbReference>
<dbReference type="CDD" id="cd03411">
    <property type="entry name" value="Ferrochelatase_N"/>
    <property type="match status" value="1"/>
</dbReference>
<name>A0AAX4HKM6_9BACT</name>
<comment type="subcellular location">
    <subcellularLocation>
        <location evidence="12">Cytoplasm</location>
    </subcellularLocation>
    <subcellularLocation>
        <location evidence="1">Membrane</location>
        <topology evidence="1">Multi-pass membrane protein</topology>
    </subcellularLocation>
</comment>
<dbReference type="NCBIfam" id="TIGR00109">
    <property type="entry name" value="hemH"/>
    <property type="match status" value="1"/>
</dbReference>
<dbReference type="InterPro" id="IPR001015">
    <property type="entry name" value="Ferrochelatase"/>
</dbReference>
<feature type="domain" description="Major facilitator superfamily (MFS) profile" evidence="14">
    <location>
        <begin position="365"/>
        <end position="794"/>
    </location>
</feature>
<dbReference type="HAMAP" id="MF_00323">
    <property type="entry name" value="Ferrochelatase"/>
    <property type="match status" value="1"/>
</dbReference>
<dbReference type="GO" id="GO:0022857">
    <property type="term" value="F:transmembrane transporter activity"/>
    <property type="evidence" value="ECO:0007669"/>
    <property type="project" value="InterPro"/>
</dbReference>
<dbReference type="SUPFAM" id="SSF103473">
    <property type="entry name" value="MFS general substrate transporter"/>
    <property type="match status" value="1"/>
</dbReference>
<evidence type="ECO:0000256" key="8">
    <source>
        <dbReference type="ARBA" id="ARBA00023136"/>
    </source>
</evidence>
<feature type="transmembrane region" description="Helical" evidence="13">
    <location>
        <begin position="521"/>
        <end position="543"/>
    </location>
</feature>
<feature type="transmembrane region" description="Helical" evidence="13">
    <location>
        <begin position="365"/>
        <end position="387"/>
    </location>
</feature>
<dbReference type="EMBL" id="CP139487">
    <property type="protein sequence ID" value="WPU63710.1"/>
    <property type="molecule type" value="Genomic_DNA"/>
</dbReference>
<dbReference type="InterPro" id="IPR033659">
    <property type="entry name" value="Ferrochelatase_N"/>
</dbReference>
<keyword evidence="8 13" id="KW-0472">Membrane</keyword>
<dbReference type="RefSeq" id="WP_321390919.1">
    <property type="nucleotide sequence ID" value="NZ_CP139487.1"/>
</dbReference>
<feature type="transmembrane region" description="Helical" evidence="13">
    <location>
        <begin position="464"/>
        <end position="481"/>
    </location>
</feature>
<dbReference type="CDD" id="cd00419">
    <property type="entry name" value="Ferrochelatase_C"/>
    <property type="match status" value="1"/>
</dbReference>
<evidence type="ECO:0000256" key="9">
    <source>
        <dbReference type="ARBA" id="ARBA00023239"/>
    </source>
</evidence>
<feature type="binding site" evidence="12">
    <location>
        <position position="198"/>
    </location>
    <ligand>
        <name>Fe(2+)</name>
        <dbReference type="ChEBI" id="CHEBI:29033"/>
    </ligand>
</feature>
<dbReference type="InterPro" id="IPR020846">
    <property type="entry name" value="MFS_dom"/>
</dbReference>
<comment type="catalytic activity">
    <reaction evidence="12">
        <text>heme b + 2 H(+) = protoporphyrin IX + Fe(2+)</text>
        <dbReference type="Rhea" id="RHEA:22584"/>
        <dbReference type="ChEBI" id="CHEBI:15378"/>
        <dbReference type="ChEBI" id="CHEBI:29033"/>
        <dbReference type="ChEBI" id="CHEBI:57306"/>
        <dbReference type="ChEBI" id="CHEBI:60344"/>
        <dbReference type="EC" id="4.98.1.1"/>
    </reaction>
</comment>
<evidence type="ECO:0000256" key="4">
    <source>
        <dbReference type="ARBA" id="ARBA00022692"/>
    </source>
</evidence>
<keyword evidence="5 13" id="KW-1133">Transmembrane helix</keyword>
<dbReference type="InterPro" id="IPR011701">
    <property type="entry name" value="MFS"/>
</dbReference>
<dbReference type="GO" id="GO:0005737">
    <property type="term" value="C:cytoplasm"/>
    <property type="evidence" value="ECO:0007669"/>
    <property type="project" value="UniProtKB-SubCell"/>
</dbReference>
<dbReference type="Pfam" id="PF07690">
    <property type="entry name" value="MFS_1"/>
    <property type="match status" value="1"/>
</dbReference>
<organism evidence="15 16">
    <name type="scientific">Peredibacter starrii</name>
    <dbReference type="NCBI Taxonomy" id="28202"/>
    <lineage>
        <taxon>Bacteria</taxon>
        <taxon>Pseudomonadati</taxon>
        <taxon>Bdellovibrionota</taxon>
        <taxon>Bacteriovoracia</taxon>
        <taxon>Bacteriovoracales</taxon>
        <taxon>Bacteriovoracaceae</taxon>
        <taxon>Peredibacter</taxon>
    </lineage>
</organism>
<keyword evidence="3" id="KW-0813">Transport</keyword>
<comment type="catalytic activity">
    <reaction evidence="11">
        <text>Fe-coproporphyrin III + 2 H(+) = coproporphyrin III + Fe(2+)</text>
        <dbReference type="Rhea" id="RHEA:49572"/>
        <dbReference type="ChEBI" id="CHEBI:15378"/>
        <dbReference type="ChEBI" id="CHEBI:29033"/>
        <dbReference type="ChEBI" id="CHEBI:68438"/>
        <dbReference type="ChEBI" id="CHEBI:131725"/>
        <dbReference type="EC" id="4.99.1.9"/>
    </reaction>
    <physiologicalReaction direction="right-to-left" evidence="11">
        <dbReference type="Rhea" id="RHEA:49574"/>
    </physiologicalReaction>
</comment>
<dbReference type="KEGG" id="psti:SOO65_13525"/>
<evidence type="ECO:0000256" key="1">
    <source>
        <dbReference type="ARBA" id="ARBA00004141"/>
    </source>
</evidence>
<evidence type="ECO:0000256" key="7">
    <source>
        <dbReference type="ARBA" id="ARBA00023133"/>
    </source>
</evidence>
<keyword evidence="7 12" id="KW-0350">Heme biosynthesis</keyword>
<proteinExistence type="inferred from homology"/>
<dbReference type="EC" id="4.98.1.1" evidence="12"/>
<reference evidence="15 16" key="1">
    <citation type="submission" date="2023-11" db="EMBL/GenBank/DDBJ databases">
        <title>Peredibacter starrii A3.12.</title>
        <authorList>
            <person name="Mitchell R.J."/>
        </authorList>
    </citation>
    <scope>NUCLEOTIDE SEQUENCE [LARGE SCALE GENOMIC DNA]</scope>
    <source>
        <strain evidence="15 16">A3.12</strain>
    </source>
</reference>
<evidence type="ECO:0000256" key="10">
    <source>
        <dbReference type="ARBA" id="ARBA00023244"/>
    </source>
</evidence>
<dbReference type="Proteomes" id="UP001324634">
    <property type="component" value="Chromosome"/>
</dbReference>
<feature type="transmembrane region" description="Helical" evidence="13">
    <location>
        <begin position="620"/>
        <end position="640"/>
    </location>
</feature>
<feature type="transmembrane region" description="Helical" evidence="13">
    <location>
        <begin position="769"/>
        <end position="786"/>
    </location>
</feature>
<dbReference type="PANTHER" id="PTHR23504">
    <property type="entry name" value="MAJOR FACILITATOR SUPERFAMILY DOMAIN-CONTAINING PROTEIN 10"/>
    <property type="match status" value="1"/>
</dbReference>
<sequence length="797" mass="88453">MAEKIKVILGQLGSPKSTKVSDVREFLREFLADPRVVDAHPLVWKIILNLFILPFRPRRSAEAYARIHTAEGFPLITNTIKVADSLRPKLDENLEINHAFLLASPRASDVIDEWEKEDIHERAQKVLVLPQFPQYAESTIASVVDALGGDFKKRVNLPTFTIVNSYHTSKAFIDHSVRKIRESLQVNPDMQELVISFHGIPLRRVLDKKDIYLLHCLETFELIKNQLQSPIPISMTFQSRFGSEVWLGPYTDATVVKKVENGSKKIGVYCPSFVVDCLETTDEIGTELAHEVKDAGGTLVHIPCLNADPEWINDYAHFINVYANGSSKERSELFYKIDVKERYKAVITEQAKEAPSKLPDSSKKILKLMFLTMFMDLVGFSIIFPMFPAMAKYYLEVDKDNFFLSGMMNLISNIQSISVTADGTPQMSTIVLFGGLLGALYSLLQFVAAPMWGSISDRIGRRPVLLISVFGLFLSYVLWIFSGSFTLLIVARIVGGLMSGNMSIASAVVSDVTDEKNRSKGMAAIGIAFALGFVFGPALGGILSLYNPILHHPEWEAFGVNPFSAAATLAAGLSFINFFTILKSFPETLKEGSKRHLERSINPIKLMKPLPFPGVNLTNFAYFLFITAFSGMEFTLTFLAVERLGYTSMDNAYMFIFIGFVIGMVQGGYVRRKAHQVGERKMSFNGLIAIVPGLILLAYAQAAWMLYAGLFFLALGSAMIIPCLTSLVSFYTPQNMQGQSLGIFRSLGSLGRVIGPIYASLVYWKFGSVHAYLIGAVLIIVPALVVKKLPEPPKANA</sequence>
<feature type="transmembrane region" description="Helical" evidence="13">
    <location>
        <begin position="430"/>
        <end position="452"/>
    </location>
</feature>
<dbReference type="PANTHER" id="PTHR23504:SF31">
    <property type="entry name" value="MAJOR FACILITATOR SUPERFAMILY DOMAIN-CONTAINING PROTEIN 10"/>
    <property type="match status" value="1"/>
</dbReference>
<dbReference type="Pfam" id="PF00762">
    <property type="entry name" value="Ferrochelatase"/>
    <property type="match status" value="1"/>
</dbReference>
<keyword evidence="4 13" id="KW-0812">Transmembrane</keyword>
<evidence type="ECO:0000256" key="3">
    <source>
        <dbReference type="ARBA" id="ARBA00022448"/>
    </source>
</evidence>
<keyword evidence="12" id="KW-0479">Metal-binding</keyword>
<dbReference type="GO" id="GO:0006783">
    <property type="term" value="P:heme biosynthetic process"/>
    <property type="evidence" value="ECO:0007669"/>
    <property type="project" value="UniProtKB-UniRule"/>
</dbReference>
<comment type="function">
    <text evidence="12">Catalyzes the ferrous insertion into protoporphyrin IX.</text>
</comment>
<keyword evidence="9 12" id="KW-0456">Lyase</keyword>
<evidence type="ECO:0000256" key="12">
    <source>
        <dbReference type="HAMAP-Rule" id="MF_00323"/>
    </source>
</evidence>
<keyword evidence="6 12" id="KW-0408">Iron</keyword>
<evidence type="ECO:0000256" key="2">
    <source>
        <dbReference type="ARBA" id="ARBA00007718"/>
    </source>
</evidence>
<dbReference type="PROSITE" id="PS50850">
    <property type="entry name" value="MFS"/>
    <property type="match status" value="1"/>
</dbReference>